<dbReference type="EMBL" id="JADXDR010000063">
    <property type="protein sequence ID" value="KAI7841416.1"/>
    <property type="molecule type" value="Genomic_DNA"/>
</dbReference>
<dbReference type="PANTHER" id="PTHR23350:SF0">
    <property type="entry name" value="PEROXISOME BIOGENESIS FACTOR 10"/>
    <property type="match status" value="1"/>
</dbReference>
<comment type="subcellular location">
    <subcellularLocation>
        <location evidence="2">Peroxisome membrane</location>
        <topology evidence="2">Multi-pass membrane protein</topology>
    </subcellularLocation>
</comment>
<dbReference type="GO" id="GO:0008270">
    <property type="term" value="F:zinc ion binding"/>
    <property type="evidence" value="ECO:0007669"/>
    <property type="project" value="UniProtKB-KW"/>
</dbReference>
<dbReference type="CDD" id="cd16527">
    <property type="entry name" value="RING-HC_PEX10"/>
    <property type="match status" value="1"/>
</dbReference>
<dbReference type="InterPro" id="IPR017907">
    <property type="entry name" value="Znf_RING_CS"/>
</dbReference>
<evidence type="ECO:0000256" key="11">
    <source>
        <dbReference type="ARBA" id="ARBA00022771"/>
    </source>
</evidence>
<comment type="similarity">
    <text evidence="4">Belongs to the pex2/pex10/pex12 family.</text>
</comment>
<organism evidence="20 21">
    <name type="scientific">Chlorella ohadii</name>
    <dbReference type="NCBI Taxonomy" id="2649997"/>
    <lineage>
        <taxon>Eukaryota</taxon>
        <taxon>Viridiplantae</taxon>
        <taxon>Chlorophyta</taxon>
        <taxon>core chlorophytes</taxon>
        <taxon>Trebouxiophyceae</taxon>
        <taxon>Chlorellales</taxon>
        <taxon>Chlorellaceae</taxon>
        <taxon>Chlorella clade</taxon>
        <taxon>Chlorella</taxon>
    </lineage>
</organism>
<dbReference type="SMART" id="SM00184">
    <property type="entry name" value="RING"/>
    <property type="match status" value="1"/>
</dbReference>
<dbReference type="EC" id="2.3.2.27" evidence="5"/>
<dbReference type="PANTHER" id="PTHR23350">
    <property type="entry name" value="PEROXISOME ASSEMBLY PROTEIN 10"/>
    <property type="match status" value="1"/>
</dbReference>
<evidence type="ECO:0000313" key="20">
    <source>
        <dbReference type="EMBL" id="KAI7841416.1"/>
    </source>
</evidence>
<reference evidence="20" key="1">
    <citation type="submission" date="2020-11" db="EMBL/GenBank/DDBJ databases">
        <title>Chlorella ohadii genome sequencing and assembly.</title>
        <authorList>
            <person name="Murik O."/>
            <person name="Treves H."/>
            <person name="Kedem I."/>
            <person name="Shotland Y."/>
            <person name="Kaplan A."/>
        </authorList>
    </citation>
    <scope>NUCLEOTIDE SEQUENCE</scope>
    <source>
        <strain evidence="20">1</strain>
    </source>
</reference>
<evidence type="ECO:0000256" key="7">
    <source>
        <dbReference type="ARBA" id="ARBA00022593"/>
    </source>
</evidence>
<evidence type="ECO:0000256" key="15">
    <source>
        <dbReference type="ARBA" id="ARBA00022989"/>
    </source>
</evidence>
<accession>A0AAD5H2G8</accession>
<evidence type="ECO:0000256" key="17">
    <source>
        <dbReference type="ARBA" id="ARBA00023140"/>
    </source>
</evidence>
<gene>
    <name evidence="20" type="ORF">COHA_004811</name>
</gene>
<comment type="caution">
    <text evidence="20">The sequence shown here is derived from an EMBL/GenBank/DDBJ whole genome shotgun (WGS) entry which is preliminary data.</text>
</comment>
<evidence type="ECO:0000256" key="14">
    <source>
        <dbReference type="ARBA" id="ARBA00022927"/>
    </source>
</evidence>
<keyword evidence="16" id="KW-0472">Membrane</keyword>
<keyword evidence="13" id="KW-0862">Zinc</keyword>
<evidence type="ECO:0000256" key="4">
    <source>
        <dbReference type="ARBA" id="ARBA00008704"/>
    </source>
</evidence>
<protein>
    <recommendedName>
        <fullName evidence="5">RING-type E3 ubiquitin transferase</fullName>
        <ecNumber evidence="5">2.3.2.27</ecNumber>
    </recommendedName>
</protein>
<name>A0AAD5H2G8_9CHLO</name>
<keyword evidence="8" id="KW-0808">Transferase</keyword>
<keyword evidence="11 18" id="KW-0863">Zinc-finger</keyword>
<keyword evidence="10" id="KW-0479">Metal-binding</keyword>
<evidence type="ECO:0000259" key="19">
    <source>
        <dbReference type="PROSITE" id="PS50089"/>
    </source>
</evidence>
<dbReference type="InterPro" id="IPR013083">
    <property type="entry name" value="Znf_RING/FYVE/PHD"/>
</dbReference>
<keyword evidence="21" id="KW-1185">Reference proteome</keyword>
<evidence type="ECO:0000256" key="6">
    <source>
        <dbReference type="ARBA" id="ARBA00022448"/>
    </source>
</evidence>
<evidence type="ECO:0000256" key="5">
    <source>
        <dbReference type="ARBA" id="ARBA00012483"/>
    </source>
</evidence>
<feature type="domain" description="RING-type" evidence="19">
    <location>
        <begin position="315"/>
        <end position="356"/>
    </location>
</feature>
<evidence type="ECO:0000313" key="21">
    <source>
        <dbReference type="Proteomes" id="UP001205105"/>
    </source>
</evidence>
<dbReference type="InterPro" id="IPR006845">
    <property type="entry name" value="Pex_N"/>
</dbReference>
<evidence type="ECO:0000256" key="13">
    <source>
        <dbReference type="ARBA" id="ARBA00022833"/>
    </source>
</evidence>
<dbReference type="InterPro" id="IPR025654">
    <property type="entry name" value="PEX2/10"/>
</dbReference>
<dbReference type="InterPro" id="IPR001841">
    <property type="entry name" value="Znf_RING"/>
</dbReference>
<keyword evidence="15" id="KW-1133">Transmembrane helix</keyword>
<dbReference type="AlphaFoldDB" id="A0AAD5H2G8"/>
<dbReference type="SUPFAM" id="SSF57850">
    <property type="entry name" value="RING/U-box"/>
    <property type="match status" value="1"/>
</dbReference>
<dbReference type="PROSITE" id="PS00518">
    <property type="entry name" value="ZF_RING_1"/>
    <property type="match status" value="1"/>
</dbReference>
<dbReference type="GO" id="GO:0005778">
    <property type="term" value="C:peroxisomal membrane"/>
    <property type="evidence" value="ECO:0007669"/>
    <property type="project" value="UniProtKB-SubCell"/>
</dbReference>
<evidence type="ECO:0000256" key="9">
    <source>
        <dbReference type="ARBA" id="ARBA00022692"/>
    </source>
</evidence>
<evidence type="ECO:0000256" key="3">
    <source>
        <dbReference type="ARBA" id="ARBA00004906"/>
    </source>
</evidence>
<keyword evidence="7" id="KW-0962">Peroxisome biogenesis</keyword>
<dbReference type="Proteomes" id="UP001205105">
    <property type="component" value="Unassembled WGS sequence"/>
</dbReference>
<dbReference type="Gene3D" id="3.30.40.10">
    <property type="entry name" value="Zinc/RING finger domain, C3HC4 (zinc finger)"/>
    <property type="match status" value="1"/>
</dbReference>
<dbReference type="Pfam" id="PF04757">
    <property type="entry name" value="Pex2_Pex12"/>
    <property type="match status" value="1"/>
</dbReference>
<evidence type="ECO:0000256" key="16">
    <source>
        <dbReference type="ARBA" id="ARBA00023136"/>
    </source>
</evidence>
<keyword evidence="12" id="KW-0833">Ubl conjugation pathway</keyword>
<evidence type="ECO:0000256" key="12">
    <source>
        <dbReference type="ARBA" id="ARBA00022786"/>
    </source>
</evidence>
<evidence type="ECO:0000256" key="18">
    <source>
        <dbReference type="PROSITE-ProRule" id="PRU00175"/>
    </source>
</evidence>
<evidence type="ECO:0000256" key="10">
    <source>
        <dbReference type="ARBA" id="ARBA00022723"/>
    </source>
</evidence>
<keyword evidence="17" id="KW-0576">Peroxisome</keyword>
<dbReference type="GO" id="GO:0061630">
    <property type="term" value="F:ubiquitin protein ligase activity"/>
    <property type="evidence" value="ECO:0007669"/>
    <property type="project" value="UniProtKB-EC"/>
</dbReference>
<proteinExistence type="inferred from homology"/>
<keyword evidence="14" id="KW-0653">Protein transport</keyword>
<dbReference type="PROSITE" id="PS50089">
    <property type="entry name" value="ZF_RING_2"/>
    <property type="match status" value="1"/>
</dbReference>
<sequence>MSNSASRQEDLFPAASGPELIRAHQKDELYQQQLTDACHDAVRRVLGPRAALRCAAETRLLSELLYLSLTTGAGRQTLGEEYCDILQVAGAAGAPPGTARRGLLVLLQALGPYLADRLAAPADEDDGLAAWRQAQAAAAAAAGRQQQDSGPPSPLQRLAAGVQRLRVAIAAAAAPAAAHLPAAGAFLRDYGPTLLRIHLVLFYLYGRYYQPAKRAAGVRYLFLGRALEGRPSYRALGVLLLGQLGISGLLWLLRRHGGLPALLAGGRGSREPAETAAWPARGAALLGEDGKPLREGTEAEPSGAAAGDVPGTRRCPLCLSARACPTATPCGHVFCWRCICDWASQRPDKPECPLCRAEFAPCQLVVVQHADF</sequence>
<evidence type="ECO:0000256" key="1">
    <source>
        <dbReference type="ARBA" id="ARBA00000900"/>
    </source>
</evidence>
<dbReference type="Pfam" id="PF13639">
    <property type="entry name" value="zf-RING_2"/>
    <property type="match status" value="1"/>
</dbReference>
<comment type="catalytic activity">
    <reaction evidence="1">
        <text>S-ubiquitinyl-[E2 ubiquitin-conjugating enzyme]-L-cysteine + [acceptor protein]-L-lysine = [E2 ubiquitin-conjugating enzyme]-L-cysteine + N(6)-ubiquitinyl-[acceptor protein]-L-lysine.</text>
        <dbReference type="EC" id="2.3.2.27"/>
    </reaction>
</comment>
<dbReference type="GO" id="GO:0016558">
    <property type="term" value="P:protein import into peroxisome matrix"/>
    <property type="evidence" value="ECO:0007669"/>
    <property type="project" value="InterPro"/>
</dbReference>
<evidence type="ECO:0000256" key="8">
    <source>
        <dbReference type="ARBA" id="ARBA00022679"/>
    </source>
</evidence>
<evidence type="ECO:0000256" key="2">
    <source>
        <dbReference type="ARBA" id="ARBA00004585"/>
    </source>
</evidence>
<keyword evidence="9" id="KW-0812">Transmembrane</keyword>
<comment type="pathway">
    <text evidence="3">Protein modification; protein ubiquitination.</text>
</comment>
<keyword evidence="6" id="KW-0813">Transport</keyword>